<proteinExistence type="predicted"/>
<feature type="region of interest" description="Disordered" evidence="1">
    <location>
        <begin position="1"/>
        <end position="84"/>
    </location>
</feature>
<gene>
    <name evidence="2" type="ORF">ACFP0N_32540</name>
</gene>
<dbReference type="Proteomes" id="UP001596067">
    <property type="component" value="Unassembled WGS sequence"/>
</dbReference>
<sequence>MGRLRAFFGIAESSSSNSSGSSGTTTRTSGMSTGGWHSYDEETARRHHREAQVSLPAAEYNPDGTRKLSPRPDPQHTNRSFWRS</sequence>
<keyword evidence="3" id="KW-1185">Reference proteome</keyword>
<feature type="compositionally biased region" description="Low complexity" evidence="1">
    <location>
        <begin position="13"/>
        <end position="35"/>
    </location>
</feature>
<evidence type="ECO:0000313" key="3">
    <source>
        <dbReference type="Proteomes" id="UP001596067"/>
    </source>
</evidence>
<organism evidence="2 3">
    <name type="scientific">Kitasatospora aburaviensis</name>
    <dbReference type="NCBI Taxonomy" id="67265"/>
    <lineage>
        <taxon>Bacteria</taxon>
        <taxon>Bacillati</taxon>
        <taxon>Actinomycetota</taxon>
        <taxon>Actinomycetes</taxon>
        <taxon>Kitasatosporales</taxon>
        <taxon>Streptomycetaceae</taxon>
        <taxon>Kitasatospora</taxon>
    </lineage>
</organism>
<reference evidence="3" key="1">
    <citation type="journal article" date="2019" name="Int. J. Syst. Evol. Microbiol.">
        <title>The Global Catalogue of Microorganisms (GCM) 10K type strain sequencing project: providing services to taxonomists for standard genome sequencing and annotation.</title>
        <authorList>
            <consortium name="The Broad Institute Genomics Platform"/>
            <consortium name="The Broad Institute Genome Sequencing Center for Infectious Disease"/>
            <person name="Wu L."/>
            <person name="Ma J."/>
        </authorList>
    </citation>
    <scope>NUCLEOTIDE SEQUENCE [LARGE SCALE GENOMIC DNA]</scope>
    <source>
        <strain evidence="3">CGMCC 4.1469</strain>
    </source>
</reference>
<feature type="compositionally biased region" description="Polar residues" evidence="1">
    <location>
        <begin position="75"/>
        <end position="84"/>
    </location>
</feature>
<dbReference type="RefSeq" id="WP_345327643.1">
    <property type="nucleotide sequence ID" value="NZ_BAAAVH010000010.1"/>
</dbReference>
<comment type="caution">
    <text evidence="2">The sequence shown here is derived from an EMBL/GenBank/DDBJ whole genome shotgun (WGS) entry which is preliminary data.</text>
</comment>
<accession>A0ABW1F685</accession>
<evidence type="ECO:0000313" key="2">
    <source>
        <dbReference type="EMBL" id="MFC5889706.1"/>
    </source>
</evidence>
<protein>
    <submittedName>
        <fullName evidence="2">Uncharacterized protein</fullName>
    </submittedName>
</protein>
<evidence type="ECO:0000256" key="1">
    <source>
        <dbReference type="SAM" id="MobiDB-lite"/>
    </source>
</evidence>
<name>A0ABW1F685_9ACTN</name>
<dbReference type="EMBL" id="JBHSOD010000062">
    <property type="protein sequence ID" value="MFC5889706.1"/>
    <property type="molecule type" value="Genomic_DNA"/>
</dbReference>